<feature type="signal peptide" evidence="2">
    <location>
        <begin position="1"/>
        <end position="16"/>
    </location>
</feature>
<dbReference type="Proteomes" id="UP000663850">
    <property type="component" value="Unassembled WGS sequence"/>
</dbReference>
<dbReference type="EMBL" id="CAJMWZ010001208">
    <property type="protein sequence ID" value="CAE6433080.1"/>
    <property type="molecule type" value="Genomic_DNA"/>
</dbReference>
<name>A0A8H2XVX9_9AGAM</name>
<evidence type="ECO:0000256" key="1">
    <source>
        <dbReference type="ARBA" id="ARBA00022729"/>
    </source>
</evidence>
<dbReference type="AlphaFoldDB" id="A0A8H2XVX9"/>
<feature type="chain" id="PRO_5034035775" description="CBM1 domain-containing protein" evidence="2">
    <location>
        <begin position="17"/>
        <end position="76"/>
    </location>
</feature>
<gene>
    <name evidence="4" type="ORF">RDB_LOCUS21397</name>
</gene>
<sequence>MRFALIVLAVVSYATAQQTVGPWGICGGIGWTGGTVCSEGQYCHEWNPWDATCIPIPTTTSTSQPSPTANSAKFRF</sequence>
<dbReference type="SUPFAM" id="SSF57180">
    <property type="entry name" value="Cellulose-binding domain"/>
    <property type="match status" value="1"/>
</dbReference>
<protein>
    <recommendedName>
        <fullName evidence="3">CBM1 domain-containing protein</fullName>
    </recommendedName>
</protein>
<evidence type="ECO:0000259" key="3">
    <source>
        <dbReference type="PROSITE" id="PS51164"/>
    </source>
</evidence>
<dbReference type="InterPro" id="IPR000254">
    <property type="entry name" value="CBD"/>
</dbReference>
<accession>A0A8H2XVX9</accession>
<dbReference type="Pfam" id="PF00734">
    <property type="entry name" value="CBM_1"/>
    <property type="match status" value="1"/>
</dbReference>
<dbReference type="InterPro" id="IPR035971">
    <property type="entry name" value="CBD_sf"/>
</dbReference>
<feature type="domain" description="CBM1" evidence="3">
    <location>
        <begin position="18"/>
        <end position="54"/>
    </location>
</feature>
<dbReference type="GO" id="GO:0005975">
    <property type="term" value="P:carbohydrate metabolic process"/>
    <property type="evidence" value="ECO:0007669"/>
    <property type="project" value="InterPro"/>
</dbReference>
<dbReference type="PROSITE" id="PS51164">
    <property type="entry name" value="CBM1_2"/>
    <property type="match status" value="1"/>
</dbReference>
<comment type="caution">
    <text evidence="4">The sequence shown here is derived from an EMBL/GenBank/DDBJ whole genome shotgun (WGS) entry which is preliminary data.</text>
</comment>
<evidence type="ECO:0000313" key="4">
    <source>
        <dbReference type="EMBL" id="CAE6433080.1"/>
    </source>
</evidence>
<proteinExistence type="predicted"/>
<dbReference type="SMART" id="SM00236">
    <property type="entry name" value="fCBD"/>
    <property type="match status" value="1"/>
</dbReference>
<dbReference type="GO" id="GO:0005576">
    <property type="term" value="C:extracellular region"/>
    <property type="evidence" value="ECO:0007669"/>
    <property type="project" value="InterPro"/>
</dbReference>
<dbReference type="GO" id="GO:0030248">
    <property type="term" value="F:cellulose binding"/>
    <property type="evidence" value="ECO:0007669"/>
    <property type="project" value="InterPro"/>
</dbReference>
<organism evidence="4 5">
    <name type="scientific">Rhizoctonia solani</name>
    <dbReference type="NCBI Taxonomy" id="456999"/>
    <lineage>
        <taxon>Eukaryota</taxon>
        <taxon>Fungi</taxon>
        <taxon>Dikarya</taxon>
        <taxon>Basidiomycota</taxon>
        <taxon>Agaricomycotina</taxon>
        <taxon>Agaricomycetes</taxon>
        <taxon>Cantharellales</taxon>
        <taxon>Ceratobasidiaceae</taxon>
        <taxon>Rhizoctonia</taxon>
    </lineage>
</organism>
<keyword evidence="1 2" id="KW-0732">Signal</keyword>
<reference evidence="4" key="1">
    <citation type="submission" date="2021-01" db="EMBL/GenBank/DDBJ databases">
        <authorList>
            <person name="Kaushik A."/>
        </authorList>
    </citation>
    <scope>NUCLEOTIDE SEQUENCE</scope>
    <source>
        <strain evidence="4">Type strain: AG8-Rh-89/</strain>
    </source>
</reference>
<evidence type="ECO:0000256" key="2">
    <source>
        <dbReference type="SAM" id="SignalP"/>
    </source>
</evidence>
<evidence type="ECO:0000313" key="5">
    <source>
        <dbReference type="Proteomes" id="UP000663850"/>
    </source>
</evidence>